<sequence length="367" mass="41841">SFRYLSLIIYDTFYTDVELSLIMFFIEVSSDEDRKEWSFSFPDSIKALKNSDVTIPCTFTAPIDLSEVNLIWYKYQSIGYPQIFNSKDPSQVIEEYRRRTSLLANGRNSCSLRIKDVKETIWFYPGISKDINSYILNNSQNVQVKVTGCSEDGSCEAWKFTFPPIIDALKGSCVDIPCTFTHPEDAKDFNCFWYSERGHQLKVFNNKTQSDVADEYKGRTFLTRNTQNDCSIQITNAKESEEYFPGINMDINSLNLKNKKVKVTVEDKPPEPLISGTENLEEKKTVIISCAVNHTCPSHPPTLTWSITGHPTMESHKDLSILGGWRMESIMTYTASYTDDKTALQCAATFPNNKTSVNKITVHIKCK</sequence>
<accession>A0A2G9QJR0</accession>
<dbReference type="Gene3D" id="2.60.40.10">
    <property type="entry name" value="Immunoglobulins"/>
    <property type="match status" value="3"/>
</dbReference>
<name>A0A2G9QJR0_AQUCT</name>
<proteinExistence type="predicted"/>
<evidence type="ECO:0000259" key="1">
    <source>
        <dbReference type="PROSITE" id="PS50835"/>
    </source>
</evidence>
<gene>
    <name evidence="2" type="ORF">AB205_0148710</name>
</gene>
<dbReference type="PANTHER" id="PTHR46484">
    <property type="entry name" value="SI:CH211-171H4.5-RELATED"/>
    <property type="match status" value="1"/>
</dbReference>
<dbReference type="InterPro" id="IPR036179">
    <property type="entry name" value="Ig-like_dom_sf"/>
</dbReference>
<dbReference type="SUPFAM" id="SSF48726">
    <property type="entry name" value="Immunoglobulin"/>
    <property type="match status" value="3"/>
</dbReference>
<organism evidence="2 3">
    <name type="scientific">Aquarana catesbeiana</name>
    <name type="common">American bullfrog</name>
    <name type="synonym">Rana catesbeiana</name>
    <dbReference type="NCBI Taxonomy" id="8400"/>
    <lineage>
        <taxon>Eukaryota</taxon>
        <taxon>Metazoa</taxon>
        <taxon>Chordata</taxon>
        <taxon>Craniata</taxon>
        <taxon>Vertebrata</taxon>
        <taxon>Euteleostomi</taxon>
        <taxon>Amphibia</taxon>
        <taxon>Batrachia</taxon>
        <taxon>Anura</taxon>
        <taxon>Neobatrachia</taxon>
        <taxon>Ranoidea</taxon>
        <taxon>Ranidae</taxon>
        <taxon>Aquarana</taxon>
    </lineage>
</organism>
<feature type="domain" description="Ig-like" evidence="1">
    <location>
        <begin position="269"/>
        <end position="363"/>
    </location>
</feature>
<protein>
    <recommendedName>
        <fullName evidence="1">Ig-like domain-containing protein</fullName>
    </recommendedName>
</protein>
<dbReference type="InterPro" id="IPR007110">
    <property type="entry name" value="Ig-like_dom"/>
</dbReference>
<dbReference type="Proteomes" id="UP000228934">
    <property type="component" value="Unassembled WGS sequence"/>
</dbReference>
<feature type="non-terminal residue" evidence="2">
    <location>
        <position position="1"/>
    </location>
</feature>
<reference evidence="3" key="1">
    <citation type="journal article" date="2017" name="Nat. Commun.">
        <title>The North American bullfrog draft genome provides insight into hormonal regulation of long noncoding RNA.</title>
        <authorList>
            <person name="Hammond S.A."/>
            <person name="Warren R.L."/>
            <person name="Vandervalk B.P."/>
            <person name="Kucuk E."/>
            <person name="Khan H."/>
            <person name="Gibb E.A."/>
            <person name="Pandoh P."/>
            <person name="Kirk H."/>
            <person name="Zhao Y."/>
            <person name="Jones M."/>
            <person name="Mungall A.J."/>
            <person name="Coope R."/>
            <person name="Pleasance S."/>
            <person name="Moore R.A."/>
            <person name="Holt R.A."/>
            <person name="Round J.M."/>
            <person name="Ohora S."/>
            <person name="Walle B.V."/>
            <person name="Veldhoen N."/>
            <person name="Helbing C.C."/>
            <person name="Birol I."/>
        </authorList>
    </citation>
    <scope>NUCLEOTIDE SEQUENCE [LARGE SCALE GENOMIC DNA]</scope>
</reference>
<dbReference type="EMBL" id="KV977206">
    <property type="protein sequence ID" value="PIO15351.1"/>
    <property type="molecule type" value="Genomic_DNA"/>
</dbReference>
<dbReference type="InterPro" id="IPR013783">
    <property type="entry name" value="Ig-like_fold"/>
</dbReference>
<keyword evidence="3" id="KW-1185">Reference proteome</keyword>
<dbReference type="PANTHER" id="PTHR46484:SF1">
    <property type="entry name" value="SCHWANN CELL MYELIN PROTEIN-RELATED"/>
    <property type="match status" value="1"/>
</dbReference>
<dbReference type="PROSITE" id="PS50835">
    <property type="entry name" value="IG_LIKE"/>
    <property type="match status" value="1"/>
</dbReference>
<evidence type="ECO:0000313" key="3">
    <source>
        <dbReference type="Proteomes" id="UP000228934"/>
    </source>
</evidence>
<dbReference type="OrthoDB" id="10039395at2759"/>
<dbReference type="AlphaFoldDB" id="A0A2G9QJR0"/>
<evidence type="ECO:0000313" key="2">
    <source>
        <dbReference type="EMBL" id="PIO15351.1"/>
    </source>
</evidence>